<feature type="compositionally biased region" description="Polar residues" evidence="1">
    <location>
        <begin position="1"/>
        <end position="25"/>
    </location>
</feature>
<protein>
    <submittedName>
        <fullName evidence="2">Uncharacterized protein</fullName>
    </submittedName>
</protein>
<dbReference type="GeneID" id="65082477"/>
<accession>A0A1L7TF24</accession>
<proteinExistence type="predicted"/>
<keyword evidence="3" id="KW-1185">Reference proteome</keyword>
<evidence type="ECO:0000313" key="2">
    <source>
        <dbReference type="EMBL" id="CVK93881.1"/>
    </source>
</evidence>
<evidence type="ECO:0000256" key="1">
    <source>
        <dbReference type="SAM" id="MobiDB-lite"/>
    </source>
</evidence>
<feature type="region of interest" description="Disordered" evidence="1">
    <location>
        <begin position="1"/>
        <end position="62"/>
    </location>
</feature>
<dbReference type="AlphaFoldDB" id="A0A1L7TF24"/>
<comment type="caution">
    <text evidence="2">The sequence shown here is derived from an EMBL/GenBank/DDBJ whole genome shotgun (WGS) entry which is preliminary data.</text>
</comment>
<evidence type="ECO:0000313" key="3">
    <source>
        <dbReference type="Proteomes" id="UP000184255"/>
    </source>
</evidence>
<feature type="compositionally biased region" description="Pro residues" evidence="1">
    <location>
        <begin position="31"/>
        <end position="53"/>
    </location>
</feature>
<name>A0A1L7TF24_FUSMA</name>
<gene>
    <name evidence="2" type="ORF">FMAN_03206</name>
</gene>
<organism evidence="2 3">
    <name type="scientific">Fusarium mangiferae</name>
    <name type="common">Mango malformation disease fungus</name>
    <dbReference type="NCBI Taxonomy" id="192010"/>
    <lineage>
        <taxon>Eukaryota</taxon>
        <taxon>Fungi</taxon>
        <taxon>Dikarya</taxon>
        <taxon>Ascomycota</taxon>
        <taxon>Pezizomycotina</taxon>
        <taxon>Sordariomycetes</taxon>
        <taxon>Hypocreomycetidae</taxon>
        <taxon>Hypocreales</taxon>
        <taxon>Nectriaceae</taxon>
        <taxon>Fusarium</taxon>
        <taxon>Fusarium fujikuroi species complex</taxon>
    </lineage>
</organism>
<dbReference type="RefSeq" id="XP_041682502.1">
    <property type="nucleotide sequence ID" value="XM_041831994.1"/>
</dbReference>
<dbReference type="EMBL" id="FCQH01000006">
    <property type="protein sequence ID" value="CVK93881.1"/>
    <property type="molecule type" value="Genomic_DNA"/>
</dbReference>
<sequence>MSATGQQPNQQQEHRSNGSSSTSTIVLGLLSPPPTPPPLNSGLPPPPSRPPDTTPDNGTGNCIEVLVEIKEPETEVIESEEVETKEVEEQEQDDDTTKTISPVSFDCDSLLPPSFLTSMRPPEATADFKSTVKAIFLRLIALPGDLRAVDQNQASTACQPSS</sequence>
<feature type="region of interest" description="Disordered" evidence="1">
    <location>
        <begin position="74"/>
        <end position="105"/>
    </location>
</feature>
<dbReference type="Proteomes" id="UP000184255">
    <property type="component" value="Unassembled WGS sequence"/>
</dbReference>
<dbReference type="VEuPathDB" id="FungiDB:FMAN_03206"/>
<reference evidence="3" key="1">
    <citation type="journal article" date="2016" name="Genome Biol. Evol.">
        <title>Comparative 'omics' of the Fusarium fujikuroi species complex highlights differences in genetic potential and metabolite synthesis.</title>
        <authorList>
            <person name="Niehaus E.-M."/>
            <person name="Muensterkoetter M."/>
            <person name="Proctor R.H."/>
            <person name="Brown D.W."/>
            <person name="Sharon A."/>
            <person name="Idan Y."/>
            <person name="Oren-Young L."/>
            <person name="Sieber C.M."/>
            <person name="Novak O."/>
            <person name="Pencik A."/>
            <person name="Tarkowska D."/>
            <person name="Hromadova K."/>
            <person name="Freeman S."/>
            <person name="Maymon M."/>
            <person name="Elazar M."/>
            <person name="Youssef S.A."/>
            <person name="El-Shabrawy E.S.M."/>
            <person name="Shalaby A.B.A."/>
            <person name="Houterman P."/>
            <person name="Brock N.L."/>
            <person name="Burkhardt I."/>
            <person name="Tsavkelova E.A."/>
            <person name="Dickschat J.S."/>
            <person name="Galuszka P."/>
            <person name="Gueldener U."/>
            <person name="Tudzynski B."/>
        </authorList>
    </citation>
    <scope>NUCLEOTIDE SEQUENCE [LARGE SCALE GENOMIC DNA]</scope>
    <source>
        <strain evidence="3">MRC7560</strain>
    </source>
</reference>